<dbReference type="GeneID" id="6752528"/>
<dbReference type="eggNOG" id="KOG1046">
    <property type="taxonomic scope" value="Eukaryota"/>
</dbReference>
<dbReference type="MEROPS" id="M01.010"/>
<dbReference type="Gene3D" id="1.25.50.20">
    <property type="match status" value="1"/>
</dbReference>
<evidence type="ECO:0000256" key="21">
    <source>
        <dbReference type="PIRSR" id="PIRSR634016-4"/>
    </source>
</evidence>
<dbReference type="SUPFAM" id="SSF63737">
    <property type="entry name" value="Leukotriene A4 hydrolase N-terminal domain"/>
    <property type="match status" value="1"/>
</dbReference>
<evidence type="ECO:0000259" key="25">
    <source>
        <dbReference type="Pfam" id="PF17900"/>
    </source>
</evidence>
<comment type="catalytic activity">
    <reaction evidence="1">
        <text>Release of N-terminal glutamate (and to a lesser extent aspartate) from a peptide.</text>
        <dbReference type="EC" id="3.4.11.7"/>
    </reaction>
</comment>
<dbReference type="AlphaFoldDB" id="B3RU54"/>
<organism evidence="26 27">
    <name type="scientific">Trichoplax adhaerens</name>
    <name type="common">Trichoplax reptans</name>
    <dbReference type="NCBI Taxonomy" id="10228"/>
    <lineage>
        <taxon>Eukaryota</taxon>
        <taxon>Metazoa</taxon>
        <taxon>Placozoa</taxon>
        <taxon>Uniplacotomia</taxon>
        <taxon>Trichoplacea</taxon>
        <taxon>Trichoplacidae</taxon>
        <taxon>Trichoplax</taxon>
    </lineage>
</organism>
<dbReference type="InterPro" id="IPR024571">
    <property type="entry name" value="ERAP1-like_C_dom"/>
</dbReference>
<evidence type="ECO:0000256" key="17">
    <source>
        <dbReference type="ARBA" id="ARBA00023157"/>
    </source>
</evidence>
<evidence type="ECO:0000256" key="20">
    <source>
        <dbReference type="PIRSR" id="PIRSR634016-3"/>
    </source>
</evidence>
<keyword evidence="9 20" id="KW-0479">Metal-binding</keyword>
<feature type="domain" description="Aminopeptidase N-like N-terminal" evidence="25">
    <location>
        <begin position="40"/>
        <end position="227"/>
    </location>
</feature>
<evidence type="ECO:0000256" key="15">
    <source>
        <dbReference type="ARBA" id="ARBA00023049"/>
    </source>
</evidence>
<dbReference type="RefSeq" id="XP_002111778.1">
    <property type="nucleotide sequence ID" value="XM_002111742.1"/>
</dbReference>
<evidence type="ECO:0000256" key="5">
    <source>
        <dbReference type="ARBA" id="ARBA00022438"/>
    </source>
</evidence>
<reference evidence="26 27" key="1">
    <citation type="journal article" date="2008" name="Nature">
        <title>The Trichoplax genome and the nature of placozoans.</title>
        <authorList>
            <person name="Srivastava M."/>
            <person name="Begovic E."/>
            <person name="Chapman J."/>
            <person name="Putnam N.H."/>
            <person name="Hellsten U."/>
            <person name="Kawashima T."/>
            <person name="Kuo A."/>
            <person name="Mitros T."/>
            <person name="Salamov A."/>
            <person name="Carpenter M.L."/>
            <person name="Signorovitch A.Y."/>
            <person name="Moreno M.A."/>
            <person name="Kamm K."/>
            <person name="Grimwood J."/>
            <person name="Schmutz J."/>
            <person name="Shapiro H."/>
            <person name="Grigoriev I.V."/>
            <person name="Buss L.W."/>
            <person name="Schierwater B."/>
            <person name="Dellaporta S.L."/>
            <person name="Rokhsar D.S."/>
        </authorList>
    </citation>
    <scope>NUCLEOTIDE SEQUENCE [LARGE SCALE GENOMIC DNA]</scope>
    <source>
        <strain evidence="26 27">Grell-BS-1999</strain>
    </source>
</reference>
<dbReference type="InterPro" id="IPR045357">
    <property type="entry name" value="Aminopeptidase_N-like_N"/>
</dbReference>
<comment type="subcellular location">
    <subcellularLocation>
        <location evidence="2">Cell membrane</location>
        <topology evidence="2">Single-pass type II membrane protein</topology>
    </subcellularLocation>
</comment>
<keyword evidence="6" id="KW-1003">Cell membrane</keyword>
<feature type="site" description="Transition state stabilizer" evidence="21">
    <location>
        <position position="429"/>
    </location>
</feature>
<evidence type="ECO:0000256" key="14">
    <source>
        <dbReference type="ARBA" id="ARBA00022989"/>
    </source>
</evidence>
<evidence type="ECO:0000256" key="13">
    <source>
        <dbReference type="ARBA" id="ARBA00022968"/>
    </source>
</evidence>
<dbReference type="OrthoDB" id="510539at2759"/>
<dbReference type="FunFam" id="1.10.390.10:FF:000006">
    <property type="entry name" value="Puromycin-sensitive aminopeptidase"/>
    <property type="match status" value="1"/>
</dbReference>
<dbReference type="HOGENOM" id="CLU_003705_2_0_1"/>
<evidence type="ECO:0000259" key="24">
    <source>
        <dbReference type="Pfam" id="PF11838"/>
    </source>
</evidence>
<evidence type="ECO:0000256" key="2">
    <source>
        <dbReference type="ARBA" id="ARBA00004401"/>
    </source>
</evidence>
<evidence type="ECO:0000256" key="10">
    <source>
        <dbReference type="ARBA" id="ARBA00022801"/>
    </source>
</evidence>
<dbReference type="OMA" id="ANCTESK"/>
<dbReference type="GO" id="GO:0070006">
    <property type="term" value="F:metalloaminopeptidase activity"/>
    <property type="evidence" value="ECO:0000318"/>
    <property type="project" value="GO_Central"/>
</dbReference>
<accession>B3RU54</accession>
<gene>
    <name evidence="26" type="ORF">TRIADDRAFT_35766</name>
</gene>
<evidence type="ECO:0000256" key="22">
    <source>
        <dbReference type="RuleBase" id="RU364040"/>
    </source>
</evidence>
<dbReference type="GO" id="GO:0008270">
    <property type="term" value="F:zinc ion binding"/>
    <property type="evidence" value="ECO:0007669"/>
    <property type="project" value="UniProtKB-UniRule"/>
</dbReference>
<dbReference type="Pfam" id="PF01433">
    <property type="entry name" value="Peptidase_M1"/>
    <property type="match status" value="1"/>
</dbReference>
<dbReference type="PANTHER" id="PTHR11533:SF276">
    <property type="entry name" value="GLUTAMYL AMINOPEPTIDASE"/>
    <property type="match status" value="1"/>
</dbReference>
<proteinExistence type="inferred from homology"/>
<dbReference type="Pfam" id="PF11838">
    <property type="entry name" value="ERAP1_C"/>
    <property type="match status" value="1"/>
</dbReference>
<keyword evidence="7 22" id="KW-0645">Protease</keyword>
<evidence type="ECO:0000256" key="8">
    <source>
        <dbReference type="ARBA" id="ARBA00022692"/>
    </source>
</evidence>
<dbReference type="InParanoid" id="B3RU54"/>
<keyword evidence="16" id="KW-0472">Membrane</keyword>
<dbReference type="FunFam" id="1.25.50.20:FF:000001">
    <property type="entry name" value="Aminopeptidase"/>
    <property type="match status" value="1"/>
</dbReference>
<keyword evidence="5 22" id="KW-0031">Aminopeptidase</keyword>
<sequence>MAPTTMAPTTKGATAKPTTAKPISPYAAVNNIRLPKNVIPIQYWFTLEIDMTALTFTGSNVAELNVTSQTDIFIFHIKDMEITTTPQVATDQALQNKLSIKEHKGFKPNDYYYVALNNAVGAGTYYVRFDFKAPLSTVLNGLYKSSYTKPDGTNKWLAASQCQPTDARKIIPLLDEPELKAMFTATISVPNNYGALWNMPELTSVAATRPGYLTKTYQRSLRMSSYLLAFVISDFEFRELRTKTNLPVRVWSTPHTINQSSFALIGGVNITEYFEDFFGVPYPLPKQGMQDSISLTDYESIPDFAAGAMENWGLILYRETALLYDPMVSAAGNQQRVAVVVSHELAHMWFGNLVTMRWWDDLWLNEGFASFTEYLGVNEYQPDWEMMSQIVPLDYQRAFGLDAFVTSHPVQVTVNHPDEINEVFDAISYSKGASIISMMRQMMGNEDYQKGISNYLKKYEFKNAVTRDLWRTLTEASTRNINVTEVMDTWTLQMGYPVVTVGDVSGGKATITQRRFLLDPTQNPDVDPASSKFKSPFGYKWNIPITYITADDRNTVKSTIFKMNSNTQITWPDGTWLKANVGQLGFYRVNYPASNWNAIISALVTNPNEFPKTDISGLIDDAFNLARVGQTTYDIALGTTKYLTKETTYIPWYTATAALGEISSMISYRESYGSFQKYYLQQLKPLLDTIRFEDVGSHTQKLLRTRVMSIGCGLGYKPCLDNATRMFQAFKSNSAANAVPPNLKAVVYRYGIASGDVSDWDFLYEYFYKTNVASEKRTILDALSYSSTPWILNRYLQWSINPAKIRSQDTTIVIDYISANIVGRPLAWDFVRQNWPYLRKTYGGSFFSFGRLIRSTAGRWASEFRLKQVQDFFKANPDVGSGATAVNQSQESIRNRIKWITDNEATVDAWLKKNTN</sequence>
<feature type="binding site" evidence="20">
    <location>
        <position position="347"/>
    </location>
    <ligand>
        <name>Zn(2+)</name>
        <dbReference type="ChEBI" id="CHEBI:29105"/>
        <note>catalytic</note>
    </ligand>
</feature>
<dbReference type="Gene3D" id="2.60.40.1730">
    <property type="entry name" value="tricorn interacting facor f3 domain"/>
    <property type="match status" value="1"/>
</dbReference>
<keyword evidence="27" id="KW-1185">Reference proteome</keyword>
<keyword evidence="14" id="KW-1133">Transmembrane helix</keyword>
<dbReference type="PhylomeDB" id="B3RU54"/>
<dbReference type="EMBL" id="DS985244">
    <property type="protein sequence ID" value="EDV25745.1"/>
    <property type="molecule type" value="Genomic_DNA"/>
</dbReference>
<keyword evidence="17" id="KW-1015">Disulfide bond</keyword>
<evidence type="ECO:0000256" key="11">
    <source>
        <dbReference type="ARBA" id="ARBA00022833"/>
    </source>
</evidence>
<dbReference type="FunFam" id="2.60.40.1730:FF:000013">
    <property type="entry name" value="Aminopeptidase"/>
    <property type="match status" value="1"/>
</dbReference>
<feature type="binding site" evidence="20">
    <location>
        <position position="366"/>
    </location>
    <ligand>
        <name>Zn(2+)</name>
        <dbReference type="ChEBI" id="CHEBI:29105"/>
        <note>catalytic</note>
    </ligand>
</feature>
<evidence type="ECO:0000256" key="1">
    <source>
        <dbReference type="ARBA" id="ARBA00001703"/>
    </source>
</evidence>
<name>B3RU54_TRIAD</name>
<dbReference type="InterPro" id="IPR034016">
    <property type="entry name" value="M1_APN-typ"/>
</dbReference>
<keyword evidence="10 22" id="KW-0378">Hydrolase</keyword>
<evidence type="ECO:0000256" key="18">
    <source>
        <dbReference type="ARBA" id="ARBA00023180"/>
    </source>
</evidence>
<dbReference type="CDD" id="cd09601">
    <property type="entry name" value="M1_APN-Q_like"/>
    <property type="match status" value="1"/>
</dbReference>
<dbReference type="KEGG" id="tad:TRIADDRAFT_35766"/>
<protein>
    <recommendedName>
        <fullName evidence="22">Aminopeptidase</fullName>
        <ecNumber evidence="22">3.4.11.-</ecNumber>
    </recommendedName>
</protein>
<evidence type="ECO:0000256" key="7">
    <source>
        <dbReference type="ARBA" id="ARBA00022670"/>
    </source>
</evidence>
<dbReference type="CTD" id="6752528"/>
<evidence type="ECO:0000259" key="23">
    <source>
        <dbReference type="Pfam" id="PF01433"/>
    </source>
</evidence>
<dbReference type="InterPro" id="IPR001930">
    <property type="entry name" value="Peptidase_M1"/>
</dbReference>
<dbReference type="InterPro" id="IPR042097">
    <property type="entry name" value="Aminopeptidase_N-like_N_sf"/>
</dbReference>
<dbReference type="PRINTS" id="PR00756">
    <property type="entry name" value="ALADIPTASE"/>
</dbReference>
<evidence type="ECO:0000313" key="27">
    <source>
        <dbReference type="Proteomes" id="UP000009022"/>
    </source>
</evidence>
<evidence type="ECO:0000256" key="9">
    <source>
        <dbReference type="ARBA" id="ARBA00022723"/>
    </source>
</evidence>
<feature type="active site" description="Proton acceptor" evidence="19">
    <location>
        <position position="344"/>
    </location>
</feature>
<keyword evidence="15 22" id="KW-0482">Metalloprotease</keyword>
<dbReference type="PANTHER" id="PTHR11533">
    <property type="entry name" value="PROTEASE M1 ZINC METALLOPROTEASE"/>
    <property type="match status" value="1"/>
</dbReference>
<dbReference type="GO" id="GO:0005615">
    <property type="term" value="C:extracellular space"/>
    <property type="evidence" value="ECO:0000318"/>
    <property type="project" value="GO_Central"/>
</dbReference>
<evidence type="ECO:0000256" key="19">
    <source>
        <dbReference type="PIRSR" id="PIRSR634016-1"/>
    </source>
</evidence>
<dbReference type="GO" id="GO:0043171">
    <property type="term" value="P:peptide catabolic process"/>
    <property type="evidence" value="ECO:0000318"/>
    <property type="project" value="GO_Central"/>
</dbReference>
<comment type="similarity">
    <text evidence="3 22">Belongs to the peptidase M1 family.</text>
</comment>
<feature type="domain" description="ERAP1-like C-terminal" evidence="24">
    <location>
        <begin position="576"/>
        <end position="895"/>
    </location>
</feature>
<dbReference type="InterPro" id="IPR014782">
    <property type="entry name" value="Peptidase_M1_dom"/>
</dbReference>
<dbReference type="Pfam" id="PF17900">
    <property type="entry name" value="Peptidase_M1_N"/>
    <property type="match status" value="1"/>
</dbReference>
<evidence type="ECO:0000256" key="16">
    <source>
        <dbReference type="ARBA" id="ARBA00023136"/>
    </source>
</evidence>
<dbReference type="EC" id="3.4.11.-" evidence="22"/>
<evidence type="ECO:0000256" key="6">
    <source>
        <dbReference type="ARBA" id="ARBA00022475"/>
    </source>
</evidence>
<dbReference type="GO" id="GO:0006508">
    <property type="term" value="P:proteolysis"/>
    <property type="evidence" value="ECO:0000318"/>
    <property type="project" value="GO_Central"/>
</dbReference>
<evidence type="ECO:0000256" key="3">
    <source>
        <dbReference type="ARBA" id="ARBA00010136"/>
    </source>
</evidence>
<dbReference type="FunCoup" id="B3RU54">
    <property type="interactions" value="231"/>
</dbReference>
<dbReference type="Gene3D" id="2.60.40.1910">
    <property type="match status" value="1"/>
</dbReference>
<dbReference type="GO" id="GO:0004230">
    <property type="term" value="F:glutamyl aminopeptidase activity"/>
    <property type="evidence" value="ECO:0007669"/>
    <property type="project" value="UniProtKB-EC"/>
</dbReference>
<evidence type="ECO:0000313" key="26">
    <source>
        <dbReference type="EMBL" id="EDV25745.1"/>
    </source>
</evidence>
<dbReference type="Gene3D" id="1.10.390.10">
    <property type="entry name" value="Neutral Protease Domain 2"/>
    <property type="match status" value="1"/>
</dbReference>
<keyword evidence="13" id="KW-0735">Signal-anchor</keyword>
<evidence type="ECO:0000256" key="4">
    <source>
        <dbReference type="ARBA" id="ARBA00011748"/>
    </source>
</evidence>
<dbReference type="InterPro" id="IPR027268">
    <property type="entry name" value="Peptidase_M4/M1_CTD_sf"/>
</dbReference>
<keyword evidence="12" id="KW-0106">Calcium</keyword>
<dbReference type="GO" id="GO:0005886">
    <property type="term" value="C:plasma membrane"/>
    <property type="evidence" value="ECO:0007669"/>
    <property type="project" value="UniProtKB-SubCell"/>
</dbReference>
<dbReference type="Proteomes" id="UP000009022">
    <property type="component" value="Unassembled WGS sequence"/>
</dbReference>
<dbReference type="SUPFAM" id="SSF55486">
    <property type="entry name" value="Metalloproteases ('zincins'), catalytic domain"/>
    <property type="match status" value="1"/>
</dbReference>
<keyword evidence="18" id="KW-0325">Glycoprotein</keyword>
<evidence type="ECO:0000256" key="12">
    <source>
        <dbReference type="ARBA" id="ARBA00022837"/>
    </source>
</evidence>
<dbReference type="InterPro" id="IPR050344">
    <property type="entry name" value="Peptidase_M1_aminopeptidases"/>
</dbReference>
<comment type="subunit">
    <text evidence="4">Homodimer; disulfide-linked.</text>
</comment>
<feature type="domain" description="Peptidase M1 membrane alanine aminopeptidase" evidence="23">
    <location>
        <begin position="267"/>
        <end position="490"/>
    </location>
</feature>
<keyword evidence="11 20" id="KW-0862">Zinc</keyword>
<keyword evidence="8" id="KW-0812">Transmembrane</keyword>
<dbReference type="FunFam" id="2.60.40.1910:FF:000003">
    <property type="entry name" value="Aminopeptidase"/>
    <property type="match status" value="1"/>
</dbReference>
<comment type="cofactor">
    <cofactor evidence="20 22">
        <name>Zn(2+)</name>
        <dbReference type="ChEBI" id="CHEBI:29105"/>
    </cofactor>
    <text evidence="20 22">Binds 1 zinc ion per subunit.</text>
</comment>
<feature type="binding site" evidence="20">
    <location>
        <position position="343"/>
    </location>
    <ligand>
        <name>Zn(2+)</name>
        <dbReference type="ChEBI" id="CHEBI:29105"/>
        <note>catalytic</note>
    </ligand>
</feature>